<gene>
    <name evidence="1" type="ORF">PsYK624_059900</name>
</gene>
<accession>A0A9P3LD23</accession>
<proteinExistence type="predicted"/>
<organism evidence="1 2">
    <name type="scientific">Phanerochaete sordida</name>
    <dbReference type="NCBI Taxonomy" id="48140"/>
    <lineage>
        <taxon>Eukaryota</taxon>
        <taxon>Fungi</taxon>
        <taxon>Dikarya</taxon>
        <taxon>Basidiomycota</taxon>
        <taxon>Agaricomycotina</taxon>
        <taxon>Agaricomycetes</taxon>
        <taxon>Polyporales</taxon>
        <taxon>Phanerochaetaceae</taxon>
        <taxon>Phanerochaete</taxon>
    </lineage>
</organism>
<comment type="caution">
    <text evidence="1">The sequence shown here is derived from an EMBL/GenBank/DDBJ whole genome shotgun (WGS) entry which is preliminary data.</text>
</comment>
<reference evidence="1 2" key="1">
    <citation type="submission" date="2021-08" db="EMBL/GenBank/DDBJ databases">
        <title>Draft Genome Sequence of Phanerochaete sordida strain YK-624.</title>
        <authorList>
            <person name="Mori T."/>
            <person name="Dohra H."/>
            <person name="Suzuki T."/>
            <person name="Kawagishi H."/>
            <person name="Hirai H."/>
        </authorList>
    </citation>
    <scope>NUCLEOTIDE SEQUENCE [LARGE SCALE GENOMIC DNA]</scope>
    <source>
        <strain evidence="1 2">YK-624</strain>
    </source>
</reference>
<sequence>MPTTSDTSINVVLPPELTGLVFEHLAELEYGLEQPKRSLFVCSFVCKAWAERSFRHRFRTLSLHSCLFGEATYSGELTIQRFIQDELYPRSKNVVRSLLLHYNTPKTVTVEKYDFIDFASLFPSLSTLELSGILRVRLAEPPSQQGLHPDIHHLTIRHQPNLLDGWLFRDERALRDVLCSFGTIRELRIAGLPSSYGRTGAPRVSASSLEALPPPRVAAVVLRCEPVPALAPFLQWLAAAAPLQRFDVLALEDRRCRAAFDIAEALLAPPQHLLFSITVRRPTAVLHGLYNLRSLPGLKRLTIALELRTTYDRQQASLRDTMYAVNSDICGALDMALQGLHCDCVLEHLELIFTSYPNETRTPLPADFLATLESMKGTLRLCDVTLSTLARAGRVGAVALVMYAGRPLAQELEYERCVARDARLRQFFPRLDGLGVLHV</sequence>
<evidence type="ECO:0000313" key="1">
    <source>
        <dbReference type="EMBL" id="GJE89878.1"/>
    </source>
</evidence>
<dbReference type="Proteomes" id="UP000703269">
    <property type="component" value="Unassembled WGS sequence"/>
</dbReference>
<name>A0A9P3LD23_9APHY</name>
<evidence type="ECO:0000313" key="2">
    <source>
        <dbReference type="Proteomes" id="UP000703269"/>
    </source>
</evidence>
<protein>
    <submittedName>
        <fullName evidence="1">Uncharacterized protein</fullName>
    </submittedName>
</protein>
<keyword evidence="2" id="KW-1185">Reference proteome</keyword>
<dbReference type="EMBL" id="BPQB01000014">
    <property type="protein sequence ID" value="GJE89878.1"/>
    <property type="molecule type" value="Genomic_DNA"/>
</dbReference>
<dbReference type="AlphaFoldDB" id="A0A9P3LD23"/>